<feature type="transmembrane region" description="Helical" evidence="1">
    <location>
        <begin position="39"/>
        <end position="64"/>
    </location>
</feature>
<keyword evidence="3" id="KW-1185">Reference proteome</keyword>
<dbReference type="Proteomes" id="UP001178507">
    <property type="component" value="Unassembled WGS sequence"/>
</dbReference>
<accession>A0AA36JC70</accession>
<evidence type="ECO:0000256" key="1">
    <source>
        <dbReference type="SAM" id="Phobius"/>
    </source>
</evidence>
<keyword evidence="1" id="KW-0472">Membrane</keyword>
<keyword evidence="1" id="KW-0812">Transmembrane</keyword>
<evidence type="ECO:0000313" key="3">
    <source>
        <dbReference type="Proteomes" id="UP001178507"/>
    </source>
</evidence>
<gene>
    <name evidence="2" type="ORF">EVOR1521_LOCUS25729</name>
</gene>
<organism evidence="2 3">
    <name type="scientific">Effrenium voratum</name>
    <dbReference type="NCBI Taxonomy" id="2562239"/>
    <lineage>
        <taxon>Eukaryota</taxon>
        <taxon>Sar</taxon>
        <taxon>Alveolata</taxon>
        <taxon>Dinophyceae</taxon>
        <taxon>Suessiales</taxon>
        <taxon>Symbiodiniaceae</taxon>
        <taxon>Effrenium</taxon>
    </lineage>
</organism>
<feature type="transmembrane region" description="Helical" evidence="1">
    <location>
        <begin position="101"/>
        <end position="118"/>
    </location>
</feature>
<dbReference type="AlphaFoldDB" id="A0AA36JC70"/>
<comment type="caution">
    <text evidence="2">The sequence shown here is derived from an EMBL/GenBank/DDBJ whole genome shotgun (WGS) entry which is preliminary data.</text>
</comment>
<reference evidence="2" key="1">
    <citation type="submission" date="2023-08" db="EMBL/GenBank/DDBJ databases">
        <authorList>
            <person name="Chen Y."/>
            <person name="Shah S."/>
            <person name="Dougan E. K."/>
            <person name="Thang M."/>
            <person name="Chan C."/>
        </authorList>
    </citation>
    <scope>NUCLEOTIDE SEQUENCE</scope>
</reference>
<dbReference type="EMBL" id="CAUJNA010003474">
    <property type="protein sequence ID" value="CAJ1402957.1"/>
    <property type="molecule type" value="Genomic_DNA"/>
</dbReference>
<proteinExistence type="predicted"/>
<evidence type="ECO:0000313" key="2">
    <source>
        <dbReference type="EMBL" id="CAJ1402957.1"/>
    </source>
</evidence>
<keyword evidence="1" id="KW-1133">Transmembrane helix</keyword>
<sequence length="179" mass="19321">MLSKASQAPAVNRSLADNVTCESAASSEGDGKASSRGDVWLLTPPGLAVSSLVILLLLILAYFLLVPYGLRAYVSWALRQLILVPLSLFRKLPPLRGMSCMGLFAVIFLFAVGFGIYWRTLPGQSLSARFSRENTTVEDQIFTGEGFKPAMATNEVAAATELTDQQRERLVASCGCTGR</sequence>
<name>A0AA36JC70_9DINO</name>
<protein>
    <submittedName>
        <fullName evidence="2">Uncharacterized protein</fullName>
    </submittedName>
</protein>